<evidence type="ECO:0008006" key="3">
    <source>
        <dbReference type="Google" id="ProtNLM"/>
    </source>
</evidence>
<dbReference type="OrthoDB" id="9800421at2"/>
<dbReference type="STRING" id="1122156.SAMN02745117_02519"/>
<sequence>MSHSPASQAPAFRLLTAAEHATTLEADQATVGYLALNNEADPRELDLVGVQRIDLDFPKFTDGRAYSQAYLLRRRLGYQGELRATGDVLIDQLVQMARTGFDVAVLREGVDASDAQRQFDRFHAFYQGDAVHALPHFRDPEPEELSVQSERSAV</sequence>
<name>A0A1M5E4D2_9BURK</name>
<dbReference type="Proteomes" id="UP000184327">
    <property type="component" value="Unassembled WGS sequence"/>
</dbReference>
<accession>A0A1M5E4D2</accession>
<dbReference type="EMBL" id="FQUZ01000038">
    <property type="protein sequence ID" value="SHF73932.1"/>
    <property type="molecule type" value="Genomic_DNA"/>
</dbReference>
<dbReference type="Pfam" id="PF06073">
    <property type="entry name" value="DUF934"/>
    <property type="match status" value="1"/>
</dbReference>
<dbReference type="RefSeq" id="WP_073357026.1">
    <property type="nucleotide sequence ID" value="NZ_FQUZ01000038.1"/>
</dbReference>
<proteinExistence type="predicted"/>
<keyword evidence="2" id="KW-1185">Reference proteome</keyword>
<dbReference type="AlphaFoldDB" id="A0A1M5E4D2"/>
<protein>
    <recommendedName>
        <fullName evidence="3">DUF934 domain-containing protein</fullName>
    </recommendedName>
</protein>
<gene>
    <name evidence="1" type="ORF">SAMN02745117_02519</name>
</gene>
<dbReference type="InterPro" id="IPR008318">
    <property type="entry name" value="UCP030820"/>
</dbReference>
<reference evidence="1 2" key="1">
    <citation type="submission" date="2016-11" db="EMBL/GenBank/DDBJ databases">
        <authorList>
            <person name="Jaros S."/>
            <person name="Januszkiewicz K."/>
            <person name="Wedrychowicz H."/>
        </authorList>
    </citation>
    <scope>NUCLEOTIDE SEQUENCE [LARGE SCALE GENOMIC DNA]</scope>
    <source>
        <strain evidence="1 2">DSM 16112</strain>
    </source>
</reference>
<evidence type="ECO:0000313" key="1">
    <source>
        <dbReference type="EMBL" id="SHF73932.1"/>
    </source>
</evidence>
<evidence type="ECO:0000313" key="2">
    <source>
        <dbReference type="Proteomes" id="UP000184327"/>
    </source>
</evidence>
<organism evidence="1 2">
    <name type="scientific">Lampropedia hyalina DSM 16112</name>
    <dbReference type="NCBI Taxonomy" id="1122156"/>
    <lineage>
        <taxon>Bacteria</taxon>
        <taxon>Pseudomonadati</taxon>
        <taxon>Pseudomonadota</taxon>
        <taxon>Betaproteobacteria</taxon>
        <taxon>Burkholderiales</taxon>
        <taxon>Comamonadaceae</taxon>
        <taxon>Lampropedia</taxon>
    </lineage>
</organism>